<keyword evidence="3" id="KW-1185">Reference proteome</keyword>
<evidence type="ECO:0000313" key="2">
    <source>
        <dbReference type="EMBL" id="VDM59036.1"/>
    </source>
</evidence>
<proteinExistence type="predicted"/>
<gene>
    <name evidence="2" type="ORF">ACOC_LOCUS7451</name>
</gene>
<dbReference type="InterPro" id="IPR004046">
    <property type="entry name" value="GST_C"/>
</dbReference>
<dbReference type="AlphaFoldDB" id="A0A0R3PQ72"/>
<dbReference type="EMBL" id="UYYA01004041">
    <property type="protein sequence ID" value="VDM59036.1"/>
    <property type="molecule type" value="Genomic_DNA"/>
</dbReference>
<protein>
    <submittedName>
        <fullName evidence="4">GST_C domain-containing protein</fullName>
    </submittedName>
</protein>
<evidence type="ECO:0000259" key="1">
    <source>
        <dbReference type="Pfam" id="PF14497"/>
    </source>
</evidence>
<reference evidence="2 3" key="2">
    <citation type="submission" date="2018-11" db="EMBL/GenBank/DDBJ databases">
        <authorList>
            <consortium name="Pathogen Informatics"/>
        </authorList>
    </citation>
    <scope>NUCLEOTIDE SEQUENCE [LARGE SCALE GENOMIC DNA]</scope>
    <source>
        <strain evidence="2 3">Costa Rica</strain>
    </source>
</reference>
<dbReference type="Gene3D" id="1.20.1050.10">
    <property type="match status" value="1"/>
</dbReference>
<name>A0A0R3PQ72_ANGCS</name>
<sequence length="65" mass="7521">MTDFLKKSSSGYLSGIDLTFVDLILAEHVYSMRTVFPEYTQEHYEKVTSVPALKKWLDERPHTAV</sequence>
<evidence type="ECO:0000313" key="4">
    <source>
        <dbReference type="WBParaSite" id="ACOC_0000745001-mRNA-1"/>
    </source>
</evidence>
<accession>A0A0R3PQ72</accession>
<dbReference type="Pfam" id="PF14497">
    <property type="entry name" value="GST_C_3"/>
    <property type="match status" value="1"/>
</dbReference>
<reference evidence="4" key="1">
    <citation type="submission" date="2017-02" db="UniProtKB">
        <authorList>
            <consortium name="WormBaseParasite"/>
        </authorList>
    </citation>
    <scope>IDENTIFICATION</scope>
</reference>
<dbReference type="InterPro" id="IPR036282">
    <property type="entry name" value="Glutathione-S-Trfase_C_sf"/>
</dbReference>
<evidence type="ECO:0000313" key="3">
    <source>
        <dbReference type="Proteomes" id="UP000267027"/>
    </source>
</evidence>
<dbReference type="STRING" id="334426.A0A0R3PQ72"/>
<dbReference type="SUPFAM" id="SSF47616">
    <property type="entry name" value="GST C-terminal domain-like"/>
    <property type="match status" value="1"/>
</dbReference>
<dbReference type="Proteomes" id="UP000267027">
    <property type="component" value="Unassembled WGS sequence"/>
</dbReference>
<organism evidence="4">
    <name type="scientific">Angiostrongylus costaricensis</name>
    <name type="common">Nematode worm</name>
    <dbReference type="NCBI Taxonomy" id="334426"/>
    <lineage>
        <taxon>Eukaryota</taxon>
        <taxon>Metazoa</taxon>
        <taxon>Ecdysozoa</taxon>
        <taxon>Nematoda</taxon>
        <taxon>Chromadorea</taxon>
        <taxon>Rhabditida</taxon>
        <taxon>Rhabditina</taxon>
        <taxon>Rhabditomorpha</taxon>
        <taxon>Strongyloidea</taxon>
        <taxon>Metastrongylidae</taxon>
        <taxon>Angiostrongylus</taxon>
    </lineage>
</organism>
<dbReference type="WBParaSite" id="ACOC_0000745001-mRNA-1">
    <property type="protein sequence ID" value="ACOC_0000745001-mRNA-1"/>
    <property type="gene ID" value="ACOC_0000745001"/>
</dbReference>
<dbReference type="OrthoDB" id="414243at2759"/>
<feature type="domain" description="Glutathione S-transferase C-terminal" evidence="1">
    <location>
        <begin position="3"/>
        <end position="60"/>
    </location>
</feature>